<proteinExistence type="predicted"/>
<reference evidence="2" key="1">
    <citation type="journal article" date="2018" name="Genome Res.">
        <title>The genomic architecture and molecular evolution of ant odorant receptors.</title>
        <authorList>
            <person name="McKenzie S.K."/>
            <person name="Kronauer D.J.C."/>
        </authorList>
    </citation>
    <scope>NUCLEOTIDE SEQUENCE [LARGE SCALE GENOMIC DNA]</scope>
    <source>
        <strain evidence="2">Clonal line C1</strain>
    </source>
</reference>
<protein>
    <recommendedName>
        <fullName evidence="1">Acyl-coenzyme A oxidase N-terminal domain-containing protein</fullName>
    </recommendedName>
</protein>
<accession>A0A3L8E4B1</accession>
<dbReference type="Proteomes" id="UP000279307">
    <property type="component" value="Chromosome 1"/>
</dbReference>
<reference evidence="2" key="2">
    <citation type="submission" date="2018-07" db="EMBL/GenBank/DDBJ databases">
        <authorList>
            <person name="Mckenzie S.K."/>
            <person name="Kronauer D.J.C."/>
        </authorList>
    </citation>
    <scope>NUCLEOTIDE SEQUENCE</scope>
    <source>
        <strain evidence="2">Clonal line C1</strain>
    </source>
</reference>
<dbReference type="AlphaFoldDB" id="A0A3L8E4B1"/>
<dbReference type="EMBL" id="QOIP01000001">
    <property type="protein sequence ID" value="RLU27570.1"/>
    <property type="molecule type" value="Genomic_DNA"/>
</dbReference>
<dbReference type="OrthoDB" id="538336at2759"/>
<evidence type="ECO:0000259" key="1">
    <source>
        <dbReference type="Pfam" id="PF14749"/>
    </source>
</evidence>
<dbReference type="InterPro" id="IPR037069">
    <property type="entry name" value="AcylCoA_DH/ox_N_sf"/>
</dbReference>
<organism evidence="2">
    <name type="scientific">Ooceraea biroi</name>
    <name type="common">Clonal raider ant</name>
    <name type="synonym">Cerapachys biroi</name>
    <dbReference type="NCBI Taxonomy" id="2015173"/>
    <lineage>
        <taxon>Eukaryota</taxon>
        <taxon>Metazoa</taxon>
        <taxon>Ecdysozoa</taxon>
        <taxon>Arthropoda</taxon>
        <taxon>Hexapoda</taxon>
        <taxon>Insecta</taxon>
        <taxon>Pterygota</taxon>
        <taxon>Neoptera</taxon>
        <taxon>Endopterygota</taxon>
        <taxon>Hymenoptera</taxon>
        <taxon>Apocrita</taxon>
        <taxon>Aculeata</taxon>
        <taxon>Formicoidea</taxon>
        <taxon>Formicidae</taxon>
        <taxon>Dorylinae</taxon>
        <taxon>Ooceraea</taxon>
    </lineage>
</organism>
<dbReference type="Gene3D" id="1.10.540.10">
    <property type="entry name" value="Acyl-CoA dehydrogenase/oxidase, N-terminal domain"/>
    <property type="match status" value="1"/>
</dbReference>
<dbReference type="GO" id="GO:0050660">
    <property type="term" value="F:flavin adenine dinucleotide binding"/>
    <property type="evidence" value="ECO:0007669"/>
    <property type="project" value="InterPro"/>
</dbReference>
<gene>
    <name evidence="2" type="ORF">DMN91_001374</name>
</gene>
<sequence>MARARLDYDDFEDDDFEMDDIEMDEIENRNAFERLMDDDSDEESILSNESTYFSSEEAVVEDVEKIPESHRLALSPRTSVCAIYCYYTTGGMLGSAILKDDNPLPLHYVMFIPTIVGQGIIEQQGNWISRAWSCSINIVQRKKIQMAISKWKMERYWETLTDQRAGAVAVAADCPSVPRDSLVPVYAKGRTCVWTCVEVTGIGGRVGERG</sequence>
<evidence type="ECO:0000313" key="2">
    <source>
        <dbReference type="EMBL" id="RLU27570.1"/>
    </source>
</evidence>
<name>A0A3L8E4B1_OOCBI</name>
<dbReference type="GO" id="GO:0016627">
    <property type="term" value="F:oxidoreductase activity, acting on the CH-CH group of donors"/>
    <property type="evidence" value="ECO:0007669"/>
    <property type="project" value="InterPro"/>
</dbReference>
<feature type="domain" description="Acyl-coenzyme A oxidase N-terminal" evidence="1">
    <location>
        <begin position="25"/>
        <end position="136"/>
    </location>
</feature>
<comment type="caution">
    <text evidence="2">The sequence shown here is derived from an EMBL/GenBank/DDBJ whole genome shotgun (WGS) entry which is preliminary data.</text>
</comment>
<dbReference type="Pfam" id="PF14749">
    <property type="entry name" value="Acyl-CoA_ox_N"/>
    <property type="match status" value="1"/>
</dbReference>
<dbReference type="InterPro" id="IPR029320">
    <property type="entry name" value="Acyl-CoA_ox_N"/>
</dbReference>